<accession>C4XJL1</accession>
<dbReference type="STRING" id="573370.DMR_32670"/>
<proteinExistence type="predicted"/>
<gene>
    <name evidence="1" type="ordered locus">DMR_32670</name>
</gene>
<dbReference type="AlphaFoldDB" id="C4XJL1"/>
<keyword evidence="2" id="KW-1185">Reference proteome</keyword>
<protein>
    <submittedName>
        <fullName evidence="1">Uncharacterized protein</fullName>
    </submittedName>
</protein>
<name>C4XJL1_SOLM1</name>
<sequence length="56" mass="6886">MRRTENCFAFFLTPDKLLSLLLNLKWYNKQKRIESIRKILYIDVFTENYNDIKVND</sequence>
<organism evidence="1 2">
    <name type="scientific">Solidesulfovibrio magneticus (strain ATCC 700980 / DSM 13731 / RS-1)</name>
    <name type="common">Desulfovibrio magneticus</name>
    <dbReference type="NCBI Taxonomy" id="573370"/>
    <lineage>
        <taxon>Bacteria</taxon>
        <taxon>Pseudomonadati</taxon>
        <taxon>Thermodesulfobacteriota</taxon>
        <taxon>Desulfovibrionia</taxon>
        <taxon>Desulfovibrionales</taxon>
        <taxon>Desulfovibrionaceae</taxon>
        <taxon>Solidesulfovibrio</taxon>
    </lineage>
</organism>
<dbReference type="Proteomes" id="UP000009071">
    <property type="component" value="Chromosome"/>
</dbReference>
<dbReference type="KEGG" id="dma:DMR_32670"/>
<evidence type="ECO:0000313" key="2">
    <source>
        <dbReference type="Proteomes" id="UP000009071"/>
    </source>
</evidence>
<dbReference type="HOGENOM" id="CLU_3006804_0_0_7"/>
<dbReference type="EMBL" id="AP010904">
    <property type="protein sequence ID" value="BAH76758.1"/>
    <property type="molecule type" value="Genomic_DNA"/>
</dbReference>
<reference evidence="1 2" key="1">
    <citation type="journal article" date="2009" name="Genome Res.">
        <title>Whole genome sequence of Desulfovibrio magneticus strain RS-1 revealed common gene clusters in magnetotactic bacteria.</title>
        <authorList>
            <person name="Nakazawa H."/>
            <person name="Arakaki A."/>
            <person name="Narita-Yamada S."/>
            <person name="Yashiro I."/>
            <person name="Jinno K."/>
            <person name="Aoki N."/>
            <person name="Tsuruyama A."/>
            <person name="Okamura Y."/>
            <person name="Tanikawa S."/>
            <person name="Fujita N."/>
            <person name="Takeyama H."/>
            <person name="Matsunaga T."/>
        </authorList>
    </citation>
    <scope>NUCLEOTIDE SEQUENCE [LARGE SCALE GENOMIC DNA]</scope>
    <source>
        <strain evidence="2">ATCC 700980 / DSM 13731 / RS-1</strain>
    </source>
</reference>
<evidence type="ECO:0000313" key="1">
    <source>
        <dbReference type="EMBL" id="BAH76758.1"/>
    </source>
</evidence>